<dbReference type="SUPFAM" id="SSF48452">
    <property type="entry name" value="TPR-like"/>
    <property type="match status" value="1"/>
</dbReference>
<sequence>HLYGQETAEALIKKGDQYHGAGKLQASLETFLKANEISPENSEIIWRVARAYSNLGDEEKSQDNKEKARGLYQKAEKYARNGVKINPNHSFCHTYIGVAVGNIALTESSKKKVQLSVVVKNEVMKAIELDDKNDTAHHLLARWHRGVANLSWIERGFAKIFYGGLPSASHEEAIEHFKEAVKILPTYINHRLELARTYQEIKKWELAMDELNIIEKLEAKSDKDHRYKNEANQLRIIVEKKLK</sequence>
<feature type="non-terminal residue" evidence="9">
    <location>
        <position position="1"/>
    </location>
</feature>
<dbReference type="PANTHER" id="PTHR16056">
    <property type="entry name" value="REGULATOR OF MICROTUBULE DYNAMICS PROTEIN"/>
    <property type="match status" value="1"/>
</dbReference>
<dbReference type="InterPro" id="IPR019734">
    <property type="entry name" value="TPR_rpt"/>
</dbReference>
<dbReference type="EMBL" id="UINC01161546">
    <property type="protein sequence ID" value="SVD60805.1"/>
    <property type="molecule type" value="Genomic_DNA"/>
</dbReference>
<evidence type="ECO:0000256" key="2">
    <source>
        <dbReference type="ARBA" id="ARBA00011375"/>
    </source>
</evidence>
<reference evidence="9" key="1">
    <citation type="submission" date="2018-05" db="EMBL/GenBank/DDBJ databases">
        <authorList>
            <person name="Lanie J.A."/>
            <person name="Ng W.-L."/>
            <person name="Kazmierczak K.M."/>
            <person name="Andrzejewski T.M."/>
            <person name="Davidsen T.M."/>
            <person name="Wayne K.J."/>
            <person name="Tettelin H."/>
            <person name="Glass J.I."/>
            <person name="Rusch D."/>
            <person name="Podicherti R."/>
            <person name="Tsui H.-C.T."/>
            <person name="Winkler M.E."/>
        </authorList>
    </citation>
    <scope>NUCLEOTIDE SEQUENCE</scope>
</reference>
<evidence type="ECO:0000256" key="5">
    <source>
        <dbReference type="ARBA" id="ARBA00022803"/>
    </source>
</evidence>
<keyword evidence="4" id="KW-0677">Repeat</keyword>
<dbReference type="SMART" id="SM00028">
    <property type="entry name" value="TPR"/>
    <property type="match status" value="2"/>
</dbReference>
<name>A0A382WQZ6_9ZZZZ</name>
<evidence type="ECO:0000313" key="9">
    <source>
        <dbReference type="EMBL" id="SVD60805.1"/>
    </source>
</evidence>
<proteinExistence type="predicted"/>
<dbReference type="GO" id="GO:0005876">
    <property type="term" value="C:spindle microtubule"/>
    <property type="evidence" value="ECO:0007669"/>
    <property type="project" value="TreeGrafter"/>
</dbReference>
<evidence type="ECO:0000256" key="3">
    <source>
        <dbReference type="ARBA" id="ARBA00022490"/>
    </source>
</evidence>
<comment type="subunit">
    <text evidence="2">Interacts with microtubules.</text>
</comment>
<accession>A0A382WQZ6</accession>
<keyword evidence="6" id="KW-0206">Cytoskeleton</keyword>
<dbReference type="Gene3D" id="1.25.40.10">
    <property type="entry name" value="Tetratricopeptide repeat domain"/>
    <property type="match status" value="2"/>
</dbReference>
<keyword evidence="3" id="KW-0963">Cytoplasm</keyword>
<protein>
    <recommendedName>
        <fullName evidence="7">Regulator of microtubule dynamics protein 1</fullName>
    </recommendedName>
    <alternativeName>
        <fullName evidence="8">Protein FAM82B</fullName>
    </alternativeName>
</protein>
<dbReference type="PANTHER" id="PTHR16056:SF16">
    <property type="entry name" value="REGULATOR OF MICROTUBULE DYNAMICS PROTEIN 1"/>
    <property type="match status" value="1"/>
</dbReference>
<evidence type="ECO:0000256" key="8">
    <source>
        <dbReference type="ARBA" id="ARBA00041958"/>
    </source>
</evidence>
<evidence type="ECO:0000256" key="4">
    <source>
        <dbReference type="ARBA" id="ARBA00022737"/>
    </source>
</evidence>
<comment type="subcellular location">
    <subcellularLocation>
        <location evidence="1">Cytoplasm</location>
        <location evidence="1">Cytoskeleton</location>
    </subcellularLocation>
</comment>
<dbReference type="InterPro" id="IPR011990">
    <property type="entry name" value="TPR-like_helical_dom_sf"/>
</dbReference>
<organism evidence="9">
    <name type="scientific">marine metagenome</name>
    <dbReference type="NCBI Taxonomy" id="408172"/>
    <lineage>
        <taxon>unclassified sequences</taxon>
        <taxon>metagenomes</taxon>
        <taxon>ecological metagenomes</taxon>
    </lineage>
</organism>
<keyword evidence="5" id="KW-0802">TPR repeat</keyword>
<dbReference type="GO" id="GO:0097431">
    <property type="term" value="C:mitotic spindle pole"/>
    <property type="evidence" value="ECO:0007669"/>
    <property type="project" value="TreeGrafter"/>
</dbReference>
<evidence type="ECO:0000256" key="7">
    <source>
        <dbReference type="ARBA" id="ARBA00039966"/>
    </source>
</evidence>
<dbReference type="GO" id="GO:0005737">
    <property type="term" value="C:cytoplasm"/>
    <property type="evidence" value="ECO:0007669"/>
    <property type="project" value="TreeGrafter"/>
</dbReference>
<dbReference type="PROSITE" id="PS50005">
    <property type="entry name" value="TPR"/>
    <property type="match status" value="1"/>
</dbReference>
<dbReference type="AlphaFoldDB" id="A0A382WQZ6"/>
<dbReference type="InterPro" id="IPR049039">
    <property type="entry name" value="RMD1-3_a_helical_rpt"/>
</dbReference>
<evidence type="ECO:0000256" key="1">
    <source>
        <dbReference type="ARBA" id="ARBA00004245"/>
    </source>
</evidence>
<evidence type="ECO:0000256" key="6">
    <source>
        <dbReference type="ARBA" id="ARBA00023212"/>
    </source>
</evidence>
<gene>
    <name evidence="9" type="ORF">METZ01_LOCUS413659</name>
</gene>
<dbReference type="GO" id="GO:0008017">
    <property type="term" value="F:microtubule binding"/>
    <property type="evidence" value="ECO:0007669"/>
    <property type="project" value="TreeGrafter"/>
</dbReference>
<dbReference type="Pfam" id="PF21033">
    <property type="entry name" value="RMD1-3"/>
    <property type="match status" value="1"/>
</dbReference>